<proteinExistence type="predicted"/>
<dbReference type="RefSeq" id="WP_136968485.1">
    <property type="nucleotide sequence ID" value="NZ_JARZHI010000045.1"/>
</dbReference>
<evidence type="ECO:0000313" key="3">
    <source>
        <dbReference type="Proteomes" id="UP001160301"/>
    </source>
</evidence>
<dbReference type="Proteomes" id="UP001160301">
    <property type="component" value="Unassembled WGS sequence"/>
</dbReference>
<name>A0ABT6P277_9BACT</name>
<protein>
    <submittedName>
        <fullName evidence="2">Uncharacterized protein</fullName>
    </submittedName>
</protein>
<comment type="caution">
    <text evidence="2">The sequence shown here is derived from an EMBL/GenBank/DDBJ whole genome shotgun (WGS) entry which is preliminary data.</text>
</comment>
<evidence type="ECO:0000313" key="2">
    <source>
        <dbReference type="EMBL" id="MDI1434664.1"/>
    </source>
</evidence>
<organism evidence="2 3">
    <name type="scientific">Polyangium sorediatum</name>
    <dbReference type="NCBI Taxonomy" id="889274"/>
    <lineage>
        <taxon>Bacteria</taxon>
        <taxon>Pseudomonadati</taxon>
        <taxon>Myxococcota</taxon>
        <taxon>Polyangia</taxon>
        <taxon>Polyangiales</taxon>
        <taxon>Polyangiaceae</taxon>
        <taxon>Polyangium</taxon>
    </lineage>
</organism>
<dbReference type="EMBL" id="JARZHI010000045">
    <property type="protein sequence ID" value="MDI1434664.1"/>
    <property type="molecule type" value="Genomic_DNA"/>
</dbReference>
<gene>
    <name evidence="2" type="ORF">QHF89_34505</name>
</gene>
<reference evidence="2 3" key="1">
    <citation type="submission" date="2023-04" db="EMBL/GenBank/DDBJ databases">
        <title>The genome sequence of Polyangium sorediatum DSM14670.</title>
        <authorList>
            <person name="Zhang X."/>
        </authorList>
    </citation>
    <scope>NUCLEOTIDE SEQUENCE [LARGE SCALE GENOMIC DNA]</scope>
    <source>
        <strain evidence="2 3">DSM 14670</strain>
    </source>
</reference>
<evidence type="ECO:0000256" key="1">
    <source>
        <dbReference type="SAM" id="MobiDB-lite"/>
    </source>
</evidence>
<keyword evidence="3" id="KW-1185">Reference proteome</keyword>
<accession>A0ABT6P277</accession>
<sequence length="290" mass="31292">MPKITKPPVARATQRTSTAKGAAGVKSKNAAPKTPFTTDDAAAAYTHFLSLAEALPAEDVLMRSGDVSIALTNVRRGVDAIRPHVAQIPKLLPKVAVHELLELPALALALLHADGRITKATSTREIDAALSRVGPLRDLTLTYLEIVAELGLIAKDRVRAIRTGKGKLDNARDCIDIAGLFREVAPTLAGKHPFSDEQLDELAKTGTWLVQTLKPASTTRAKRTRPAAAMVRDRFWKLVEDRHDQLRTVGVALFGIRNVDEHVPPLLSRVSTPKAAGEHERGASSETTEA</sequence>
<feature type="region of interest" description="Disordered" evidence="1">
    <location>
        <begin position="268"/>
        <end position="290"/>
    </location>
</feature>
<feature type="region of interest" description="Disordered" evidence="1">
    <location>
        <begin position="1"/>
        <end position="33"/>
    </location>
</feature>